<gene>
    <name evidence="1" type="ORF">DSOUD_0907</name>
</gene>
<name>A0A0M3QF96_9BACT</name>
<dbReference type="STRING" id="1603606.DSOUD_0907"/>
<keyword evidence="2" id="KW-1185">Reference proteome</keyword>
<organism evidence="1 2">
    <name type="scientific">Desulfuromonas soudanensis</name>
    <dbReference type="NCBI Taxonomy" id="1603606"/>
    <lineage>
        <taxon>Bacteria</taxon>
        <taxon>Pseudomonadati</taxon>
        <taxon>Thermodesulfobacteriota</taxon>
        <taxon>Desulfuromonadia</taxon>
        <taxon>Desulfuromonadales</taxon>
        <taxon>Desulfuromonadaceae</taxon>
        <taxon>Desulfuromonas</taxon>
    </lineage>
</organism>
<dbReference type="InterPro" id="IPR036866">
    <property type="entry name" value="RibonucZ/Hydroxyglut_hydro"/>
</dbReference>
<dbReference type="RefSeq" id="WP_053552286.1">
    <property type="nucleotide sequence ID" value="NZ_CP010802.1"/>
</dbReference>
<dbReference type="Proteomes" id="UP000057158">
    <property type="component" value="Chromosome"/>
</dbReference>
<dbReference type="KEGG" id="des:DSOUD_0907"/>
<protein>
    <recommendedName>
        <fullName evidence="3">MBL fold metallo-hydrolase</fullName>
    </recommendedName>
</protein>
<proteinExistence type="predicted"/>
<evidence type="ECO:0008006" key="3">
    <source>
        <dbReference type="Google" id="ProtNLM"/>
    </source>
</evidence>
<dbReference type="OrthoDB" id="5380580at2"/>
<sequence>MEEIRPGIFHWTTFHEGIGQTVHSCFLSCAAPPALIDPRMPEEGLPWFKAHPTPANALLTNRHHYRHSGRFEEAFGLRVWCHREGLHEFTAGEKVHPFVHGDELPGGILALAVGVLCPEETALFFPGCGGVLAIGDAIIRQGDDLGFVPDALMGDDPEGVKKGLKIALTRLLDREFDTLLLAHGRPWVGGARDGLCRFLQTLPD</sequence>
<evidence type="ECO:0000313" key="1">
    <source>
        <dbReference type="EMBL" id="ALC15693.1"/>
    </source>
</evidence>
<dbReference type="SUPFAM" id="SSF56281">
    <property type="entry name" value="Metallo-hydrolase/oxidoreductase"/>
    <property type="match status" value="1"/>
</dbReference>
<dbReference type="EMBL" id="CP010802">
    <property type="protein sequence ID" value="ALC15693.1"/>
    <property type="molecule type" value="Genomic_DNA"/>
</dbReference>
<evidence type="ECO:0000313" key="2">
    <source>
        <dbReference type="Proteomes" id="UP000057158"/>
    </source>
</evidence>
<dbReference type="AlphaFoldDB" id="A0A0M3QF96"/>
<dbReference type="PATRIC" id="fig|1603606.3.peg.997"/>
<dbReference type="Gene3D" id="3.60.15.10">
    <property type="entry name" value="Ribonuclease Z/Hydroxyacylglutathione hydrolase-like"/>
    <property type="match status" value="1"/>
</dbReference>
<accession>A0A0M3QF96</accession>
<reference evidence="1 2" key="1">
    <citation type="submission" date="2015-07" db="EMBL/GenBank/DDBJ databases">
        <title>Isolation and Genomic Characterization of a Novel Halophilic Metal-Reducing Deltaproteobacterium from the Deep Subsurface.</title>
        <authorList>
            <person name="Badalamenti J.P."/>
            <person name="Summers Z.M."/>
            <person name="Gralnick J.A."/>
            <person name="Bond D.R."/>
        </authorList>
    </citation>
    <scope>NUCLEOTIDE SEQUENCE [LARGE SCALE GENOMIC DNA]</scope>
    <source>
        <strain evidence="1 2">WTL</strain>
    </source>
</reference>